<protein>
    <submittedName>
        <fullName evidence="1">Uncharacterized protein</fullName>
    </submittedName>
</protein>
<name>F4WXH3_ACREC</name>
<evidence type="ECO:0000313" key="2">
    <source>
        <dbReference type="Proteomes" id="UP000007755"/>
    </source>
</evidence>
<reference evidence="1" key="1">
    <citation type="submission" date="2011-02" db="EMBL/GenBank/DDBJ databases">
        <title>The genome of the leaf-cutting ant Acromyrmex echinatior suggests key adaptations to social evolution and fungus farming.</title>
        <authorList>
            <person name="Nygaard S."/>
            <person name="Zhang G."/>
        </authorList>
    </citation>
    <scope>NUCLEOTIDE SEQUENCE</scope>
</reference>
<dbReference type="AlphaFoldDB" id="F4WXH3"/>
<sequence length="133" mass="14523">MGRWAAGRERDKGCCRGGGGGGGGGDGGGGERDWGCVGRCELCGTVIKASLRRKCRTIYRRARRSIITTLMNGDTHALLIATSYYVPFMINSCTPGLRISPDFTGFRGIPWTSPDFTGLYWTSSDFEKFFGLY</sequence>
<gene>
    <name evidence="1" type="ORF">G5I_10658</name>
</gene>
<organism evidence="2">
    <name type="scientific">Acromyrmex echinatior</name>
    <name type="common">Panamanian leafcutter ant</name>
    <name type="synonym">Acromyrmex octospinosus echinatior</name>
    <dbReference type="NCBI Taxonomy" id="103372"/>
    <lineage>
        <taxon>Eukaryota</taxon>
        <taxon>Metazoa</taxon>
        <taxon>Ecdysozoa</taxon>
        <taxon>Arthropoda</taxon>
        <taxon>Hexapoda</taxon>
        <taxon>Insecta</taxon>
        <taxon>Pterygota</taxon>
        <taxon>Neoptera</taxon>
        <taxon>Endopterygota</taxon>
        <taxon>Hymenoptera</taxon>
        <taxon>Apocrita</taxon>
        <taxon>Aculeata</taxon>
        <taxon>Formicoidea</taxon>
        <taxon>Formicidae</taxon>
        <taxon>Myrmicinae</taxon>
        <taxon>Acromyrmex</taxon>
    </lineage>
</organism>
<keyword evidence="2" id="KW-1185">Reference proteome</keyword>
<evidence type="ECO:0000313" key="1">
    <source>
        <dbReference type="EMBL" id="EGI61139.1"/>
    </source>
</evidence>
<accession>F4WXH3</accession>
<dbReference type="Proteomes" id="UP000007755">
    <property type="component" value="Unassembled WGS sequence"/>
</dbReference>
<dbReference type="EMBL" id="GL888424">
    <property type="protein sequence ID" value="EGI61139.1"/>
    <property type="molecule type" value="Genomic_DNA"/>
</dbReference>
<dbReference type="InParanoid" id="F4WXH3"/>
<proteinExistence type="predicted"/>